<sequence length="74" mass="8906">MLRIIDTIDRTNKTTTTIIENIRKFCPSFNNDNRCQCQPEPEKLFKKLPSIWLSSKYQFQINQHNNNMKMKMIN</sequence>
<keyword evidence="2" id="KW-1185">Reference proteome</keyword>
<reference evidence="1 2" key="1">
    <citation type="journal article" date="2018" name="J. Allergy Clin. Immunol.">
        <title>High-quality assembly of Dermatophagoides pteronyssinus genome and transcriptome reveals a wide range of novel allergens.</title>
        <authorList>
            <person name="Liu X.Y."/>
            <person name="Yang K.Y."/>
            <person name="Wang M.Q."/>
            <person name="Kwok J.S."/>
            <person name="Zeng X."/>
            <person name="Yang Z."/>
            <person name="Xiao X.J."/>
            <person name="Lau C.P."/>
            <person name="Li Y."/>
            <person name="Huang Z.M."/>
            <person name="Ba J.G."/>
            <person name="Yim A.K."/>
            <person name="Ouyang C.Y."/>
            <person name="Ngai S.M."/>
            <person name="Chan T.F."/>
            <person name="Leung E.L."/>
            <person name="Liu L."/>
            <person name="Liu Z.G."/>
            <person name="Tsui S.K."/>
        </authorList>
    </citation>
    <scope>NUCLEOTIDE SEQUENCE [LARGE SCALE GENOMIC DNA]</scope>
    <source>
        <strain evidence="1">Derp</strain>
    </source>
</reference>
<protein>
    <submittedName>
        <fullName evidence="1">Uncharacterized protein</fullName>
    </submittedName>
</protein>
<dbReference type="EMBL" id="NJHN03000029">
    <property type="protein sequence ID" value="KAH9424532.1"/>
    <property type="molecule type" value="Genomic_DNA"/>
</dbReference>
<evidence type="ECO:0000313" key="1">
    <source>
        <dbReference type="EMBL" id="KAH9424532.1"/>
    </source>
</evidence>
<accession>A0ABQ8JPT0</accession>
<proteinExistence type="predicted"/>
<organism evidence="1 2">
    <name type="scientific">Dermatophagoides pteronyssinus</name>
    <name type="common">European house dust mite</name>
    <dbReference type="NCBI Taxonomy" id="6956"/>
    <lineage>
        <taxon>Eukaryota</taxon>
        <taxon>Metazoa</taxon>
        <taxon>Ecdysozoa</taxon>
        <taxon>Arthropoda</taxon>
        <taxon>Chelicerata</taxon>
        <taxon>Arachnida</taxon>
        <taxon>Acari</taxon>
        <taxon>Acariformes</taxon>
        <taxon>Sarcoptiformes</taxon>
        <taxon>Astigmata</taxon>
        <taxon>Psoroptidia</taxon>
        <taxon>Analgoidea</taxon>
        <taxon>Pyroglyphidae</taxon>
        <taxon>Dermatophagoidinae</taxon>
        <taxon>Dermatophagoides</taxon>
    </lineage>
</organism>
<dbReference type="Proteomes" id="UP000887458">
    <property type="component" value="Unassembled WGS sequence"/>
</dbReference>
<evidence type="ECO:0000313" key="2">
    <source>
        <dbReference type="Proteomes" id="UP000887458"/>
    </source>
</evidence>
<reference evidence="1 2" key="2">
    <citation type="journal article" date="2022" name="Mol. Biol. Evol.">
        <title>Comparative Genomics Reveals Insights into the Divergent Evolution of Astigmatic Mites and Household Pest Adaptations.</title>
        <authorList>
            <person name="Xiong Q."/>
            <person name="Wan A.T."/>
            <person name="Liu X."/>
            <person name="Fung C.S."/>
            <person name="Xiao X."/>
            <person name="Malainual N."/>
            <person name="Hou J."/>
            <person name="Wang L."/>
            <person name="Wang M."/>
            <person name="Yang K.Y."/>
            <person name="Cui Y."/>
            <person name="Leung E.L."/>
            <person name="Nong W."/>
            <person name="Shin S.K."/>
            <person name="Au S.W."/>
            <person name="Jeong K.Y."/>
            <person name="Chew F.T."/>
            <person name="Hui J.H."/>
            <person name="Leung T.F."/>
            <person name="Tungtrongchitr A."/>
            <person name="Zhong N."/>
            <person name="Liu Z."/>
            <person name="Tsui S.K."/>
        </authorList>
    </citation>
    <scope>NUCLEOTIDE SEQUENCE [LARGE SCALE GENOMIC DNA]</scope>
    <source>
        <strain evidence="1">Derp</strain>
    </source>
</reference>
<gene>
    <name evidence="1" type="ORF">DERP_004717</name>
</gene>
<name>A0ABQ8JPT0_DERPT</name>
<comment type="caution">
    <text evidence="1">The sequence shown here is derived from an EMBL/GenBank/DDBJ whole genome shotgun (WGS) entry which is preliminary data.</text>
</comment>